<accession>A0ABU0JIM5</accession>
<feature type="transmembrane region" description="Helical" evidence="7">
    <location>
        <begin position="162"/>
        <end position="182"/>
    </location>
</feature>
<feature type="domain" description="EamA" evidence="8">
    <location>
        <begin position="45"/>
        <end position="178"/>
    </location>
</feature>
<gene>
    <name evidence="9" type="ORF">QO011_006030</name>
</gene>
<feature type="transmembrane region" description="Helical" evidence="7">
    <location>
        <begin position="282"/>
        <end position="301"/>
    </location>
</feature>
<dbReference type="SUPFAM" id="SSF103481">
    <property type="entry name" value="Multidrug resistance efflux transporter EmrE"/>
    <property type="match status" value="2"/>
</dbReference>
<evidence type="ECO:0000256" key="6">
    <source>
        <dbReference type="SAM" id="MobiDB-lite"/>
    </source>
</evidence>
<proteinExistence type="inferred from homology"/>
<comment type="subcellular location">
    <subcellularLocation>
        <location evidence="1">Membrane</location>
        <topology evidence="1">Multi-pass membrane protein</topology>
    </subcellularLocation>
</comment>
<evidence type="ECO:0000259" key="8">
    <source>
        <dbReference type="Pfam" id="PF00892"/>
    </source>
</evidence>
<dbReference type="InterPro" id="IPR037185">
    <property type="entry name" value="EmrE-like"/>
</dbReference>
<dbReference type="Proteomes" id="UP001242480">
    <property type="component" value="Unassembled WGS sequence"/>
</dbReference>
<dbReference type="RefSeq" id="WP_307280649.1">
    <property type="nucleotide sequence ID" value="NZ_JAUSVX010000014.1"/>
</dbReference>
<dbReference type="InterPro" id="IPR000620">
    <property type="entry name" value="EamA_dom"/>
</dbReference>
<feature type="transmembrane region" description="Helical" evidence="7">
    <location>
        <begin position="114"/>
        <end position="132"/>
    </location>
</feature>
<evidence type="ECO:0000256" key="5">
    <source>
        <dbReference type="ARBA" id="ARBA00023136"/>
    </source>
</evidence>
<keyword evidence="3 7" id="KW-0812">Transmembrane</keyword>
<feature type="transmembrane region" description="Helical" evidence="7">
    <location>
        <begin position="307"/>
        <end position="325"/>
    </location>
</feature>
<feature type="compositionally biased region" description="Basic and acidic residues" evidence="6">
    <location>
        <begin position="1"/>
        <end position="10"/>
    </location>
</feature>
<name>A0ABU0JIM5_9HYPH</name>
<sequence>MLDQPRHGTEAGRTPAGRPAAASSPEGEGGATAQVLRPGHHAPLAGIAFKVVSVLLFSTMAALIKLIGPAYPTGEVVAFRSVFALVPLLVFLAWQGELRGALRTERPIGHVLRGGVGVIAMYLSFAGIARLPLADATAIYYAAPIFTVVLAVVLLKERVRAYRWSAVVLGFLGVVLTLIPHLGEDAPDGAQQTLGAMLTLGAAIVAAFAMIQVRRLTETEATGSIVLYFTLVSAAIGLMTLPLGWVLPTPREFAILTAIGVLGGIAQICLTRSYRLGDASLIAPFEYASMLFALALGYAAFGEVPEPLVLLGAGIVMAAGLFVILRERALGLARVEAAETV</sequence>
<evidence type="ECO:0000313" key="10">
    <source>
        <dbReference type="Proteomes" id="UP001242480"/>
    </source>
</evidence>
<keyword evidence="10" id="KW-1185">Reference proteome</keyword>
<organism evidence="9 10">
    <name type="scientific">Labrys wisconsinensis</name>
    <dbReference type="NCBI Taxonomy" id="425677"/>
    <lineage>
        <taxon>Bacteria</taxon>
        <taxon>Pseudomonadati</taxon>
        <taxon>Pseudomonadota</taxon>
        <taxon>Alphaproteobacteria</taxon>
        <taxon>Hyphomicrobiales</taxon>
        <taxon>Xanthobacteraceae</taxon>
        <taxon>Labrys</taxon>
    </lineage>
</organism>
<keyword evidence="4 7" id="KW-1133">Transmembrane helix</keyword>
<evidence type="ECO:0000313" key="9">
    <source>
        <dbReference type="EMBL" id="MDQ0472997.1"/>
    </source>
</evidence>
<feature type="compositionally biased region" description="Low complexity" evidence="6">
    <location>
        <begin position="11"/>
        <end position="26"/>
    </location>
</feature>
<feature type="transmembrane region" description="Helical" evidence="7">
    <location>
        <begin position="77"/>
        <end position="94"/>
    </location>
</feature>
<comment type="caution">
    <text evidence="9">The sequence shown here is derived from an EMBL/GenBank/DDBJ whole genome shotgun (WGS) entry which is preliminary data.</text>
</comment>
<feature type="region of interest" description="Disordered" evidence="6">
    <location>
        <begin position="1"/>
        <end position="34"/>
    </location>
</feature>
<feature type="transmembrane region" description="Helical" evidence="7">
    <location>
        <begin position="138"/>
        <end position="155"/>
    </location>
</feature>
<feature type="transmembrane region" description="Helical" evidence="7">
    <location>
        <begin position="194"/>
        <end position="213"/>
    </location>
</feature>
<evidence type="ECO:0000256" key="7">
    <source>
        <dbReference type="SAM" id="Phobius"/>
    </source>
</evidence>
<dbReference type="EMBL" id="JAUSVX010000014">
    <property type="protein sequence ID" value="MDQ0472997.1"/>
    <property type="molecule type" value="Genomic_DNA"/>
</dbReference>
<feature type="transmembrane region" description="Helical" evidence="7">
    <location>
        <begin position="47"/>
        <end position="71"/>
    </location>
</feature>
<dbReference type="PANTHER" id="PTHR22911">
    <property type="entry name" value="ACYL-MALONYL CONDENSING ENZYME-RELATED"/>
    <property type="match status" value="1"/>
</dbReference>
<dbReference type="PANTHER" id="PTHR22911:SF6">
    <property type="entry name" value="SOLUTE CARRIER FAMILY 35 MEMBER G1"/>
    <property type="match status" value="1"/>
</dbReference>
<evidence type="ECO:0000256" key="3">
    <source>
        <dbReference type="ARBA" id="ARBA00022692"/>
    </source>
</evidence>
<feature type="transmembrane region" description="Helical" evidence="7">
    <location>
        <begin position="225"/>
        <end position="247"/>
    </location>
</feature>
<evidence type="ECO:0000256" key="1">
    <source>
        <dbReference type="ARBA" id="ARBA00004141"/>
    </source>
</evidence>
<comment type="similarity">
    <text evidence="2">Belongs to the drug/metabolite transporter (DMT) superfamily. 10 TMS drug/metabolite exporter (DME) (TC 2.A.7.3) family.</text>
</comment>
<dbReference type="Pfam" id="PF00892">
    <property type="entry name" value="EamA"/>
    <property type="match status" value="2"/>
</dbReference>
<reference evidence="9 10" key="1">
    <citation type="submission" date="2023-07" db="EMBL/GenBank/DDBJ databases">
        <title>Genomic Encyclopedia of Type Strains, Phase IV (KMG-IV): sequencing the most valuable type-strain genomes for metagenomic binning, comparative biology and taxonomic classification.</title>
        <authorList>
            <person name="Goeker M."/>
        </authorList>
    </citation>
    <scope>NUCLEOTIDE SEQUENCE [LARGE SCALE GENOMIC DNA]</scope>
    <source>
        <strain evidence="9 10">DSM 19619</strain>
    </source>
</reference>
<keyword evidence="5 7" id="KW-0472">Membrane</keyword>
<feature type="transmembrane region" description="Helical" evidence="7">
    <location>
        <begin position="253"/>
        <end position="270"/>
    </location>
</feature>
<evidence type="ECO:0000256" key="4">
    <source>
        <dbReference type="ARBA" id="ARBA00022989"/>
    </source>
</evidence>
<feature type="domain" description="EamA" evidence="8">
    <location>
        <begin position="194"/>
        <end position="324"/>
    </location>
</feature>
<protein>
    <submittedName>
        <fullName evidence="9">Drug/metabolite transporter (DMT)-like permease</fullName>
    </submittedName>
</protein>
<evidence type="ECO:0000256" key="2">
    <source>
        <dbReference type="ARBA" id="ARBA00009853"/>
    </source>
</evidence>